<proteinExistence type="predicted"/>
<evidence type="ECO:0000256" key="4">
    <source>
        <dbReference type="ARBA" id="ARBA00022989"/>
    </source>
</evidence>
<protein>
    <submittedName>
        <fullName evidence="7">YihY/virulence factor BrkB family protein</fullName>
    </submittedName>
</protein>
<organism evidence="7 8">
    <name type="scientific">Caulobacter segnis</name>
    <dbReference type="NCBI Taxonomy" id="88688"/>
    <lineage>
        <taxon>Bacteria</taxon>
        <taxon>Pseudomonadati</taxon>
        <taxon>Pseudomonadota</taxon>
        <taxon>Alphaproteobacteria</taxon>
        <taxon>Caulobacterales</taxon>
        <taxon>Caulobacteraceae</taxon>
        <taxon>Caulobacter</taxon>
    </lineage>
</organism>
<dbReference type="PANTHER" id="PTHR30213">
    <property type="entry name" value="INNER MEMBRANE PROTEIN YHJD"/>
    <property type="match status" value="1"/>
</dbReference>
<evidence type="ECO:0000313" key="8">
    <source>
        <dbReference type="Proteomes" id="UP001057520"/>
    </source>
</evidence>
<evidence type="ECO:0000256" key="3">
    <source>
        <dbReference type="ARBA" id="ARBA00022692"/>
    </source>
</evidence>
<comment type="subcellular location">
    <subcellularLocation>
        <location evidence="1">Cell membrane</location>
        <topology evidence="1">Multi-pass membrane protein</topology>
    </subcellularLocation>
</comment>
<keyword evidence="4 6" id="KW-1133">Transmembrane helix</keyword>
<dbReference type="PANTHER" id="PTHR30213:SF0">
    <property type="entry name" value="UPF0761 MEMBRANE PROTEIN YIHY"/>
    <property type="match status" value="1"/>
</dbReference>
<evidence type="ECO:0000256" key="5">
    <source>
        <dbReference type="ARBA" id="ARBA00023136"/>
    </source>
</evidence>
<sequence>MTSGGGVAMVRRMQDPLHHIRWRDLDLDPIHWIREILRVLGLALSRLWGRDVMLYVGGVSFFALLAVFPGLAILIGLYSFFLTPESAARQANKLAELIPSGARSMFQDEFSRLAHAPGQTISLQSGVVLIVGAYAAHRGFKALLAGLSFIHDEEDQRGFFGFNLMALLVLIAAFGLLFVMSGIFLVLRLLGSALDLRPLAGVPWIQSEWTWASFGIVFGMTLVYRYAMSREPVGWRASIAGGAAAAALCVFMSWASAFYVEKVVHLGATYGSISAVIIFLIWLSWSVNAIFFGGALATEVEIALDERPRALLEGPKAIPLKAPSEYENG</sequence>
<dbReference type="PIRSF" id="PIRSF035875">
    <property type="entry name" value="RNase_BN"/>
    <property type="match status" value="1"/>
</dbReference>
<feature type="transmembrane region" description="Helical" evidence="6">
    <location>
        <begin position="164"/>
        <end position="189"/>
    </location>
</feature>
<evidence type="ECO:0000256" key="1">
    <source>
        <dbReference type="ARBA" id="ARBA00004651"/>
    </source>
</evidence>
<keyword evidence="8" id="KW-1185">Reference proteome</keyword>
<evidence type="ECO:0000256" key="6">
    <source>
        <dbReference type="SAM" id="Phobius"/>
    </source>
</evidence>
<feature type="transmembrane region" description="Helical" evidence="6">
    <location>
        <begin position="239"/>
        <end position="260"/>
    </location>
</feature>
<keyword evidence="5 6" id="KW-0472">Membrane</keyword>
<dbReference type="Pfam" id="PF03631">
    <property type="entry name" value="Virul_fac_BrkB"/>
    <property type="match status" value="1"/>
</dbReference>
<dbReference type="InterPro" id="IPR017039">
    <property type="entry name" value="Virul_fac_BrkB"/>
</dbReference>
<dbReference type="EMBL" id="CP096040">
    <property type="protein sequence ID" value="USQ98414.1"/>
    <property type="molecule type" value="Genomic_DNA"/>
</dbReference>
<keyword evidence="3 6" id="KW-0812">Transmembrane</keyword>
<gene>
    <name evidence="7" type="ORF">MZV50_13065</name>
</gene>
<accession>A0ABY5A1U6</accession>
<name>A0ABY5A1U6_9CAUL</name>
<reference evidence="7 8" key="1">
    <citation type="submission" date="2022-04" db="EMBL/GenBank/DDBJ databases">
        <title>Genome sequence of soybean root-associated Caulobacter segnis RL271.</title>
        <authorList>
            <person name="Longley R."/>
            <person name="Bonito G."/>
            <person name="Trigodet F."/>
            <person name="Crosson S."/>
            <person name="Fiebig A."/>
        </authorList>
    </citation>
    <scope>NUCLEOTIDE SEQUENCE [LARGE SCALE GENOMIC DNA]</scope>
    <source>
        <strain evidence="7 8">RL271</strain>
    </source>
</reference>
<feature type="transmembrane region" description="Helical" evidence="6">
    <location>
        <begin position="272"/>
        <end position="297"/>
    </location>
</feature>
<keyword evidence="2" id="KW-1003">Cell membrane</keyword>
<evidence type="ECO:0000256" key="2">
    <source>
        <dbReference type="ARBA" id="ARBA00022475"/>
    </source>
</evidence>
<evidence type="ECO:0000313" key="7">
    <source>
        <dbReference type="EMBL" id="USQ98414.1"/>
    </source>
</evidence>
<feature type="transmembrane region" description="Helical" evidence="6">
    <location>
        <begin position="209"/>
        <end position="227"/>
    </location>
</feature>
<dbReference type="Proteomes" id="UP001057520">
    <property type="component" value="Chromosome"/>
</dbReference>
<feature type="transmembrane region" description="Helical" evidence="6">
    <location>
        <begin position="52"/>
        <end position="81"/>
    </location>
</feature>